<evidence type="ECO:0000313" key="4">
    <source>
        <dbReference type="Proteomes" id="UP000677913"/>
    </source>
</evidence>
<feature type="transmembrane region" description="Helical" evidence="1">
    <location>
        <begin position="272"/>
        <end position="298"/>
    </location>
</feature>
<feature type="transmembrane region" description="Helical" evidence="1">
    <location>
        <begin position="115"/>
        <end position="134"/>
    </location>
</feature>
<keyword evidence="4" id="KW-1185">Reference proteome</keyword>
<evidence type="ECO:0000313" key="3">
    <source>
        <dbReference type="EMBL" id="MBS2965068.1"/>
    </source>
</evidence>
<organism evidence="3 4">
    <name type="scientific">Actinocrinis puniceicyclus</name>
    <dbReference type="NCBI Taxonomy" id="977794"/>
    <lineage>
        <taxon>Bacteria</taxon>
        <taxon>Bacillati</taxon>
        <taxon>Actinomycetota</taxon>
        <taxon>Actinomycetes</taxon>
        <taxon>Catenulisporales</taxon>
        <taxon>Actinospicaceae</taxon>
        <taxon>Actinocrinis</taxon>
    </lineage>
</organism>
<dbReference type="GO" id="GO:0080120">
    <property type="term" value="P:CAAX-box protein maturation"/>
    <property type="evidence" value="ECO:0007669"/>
    <property type="project" value="UniProtKB-ARBA"/>
</dbReference>
<accession>A0A8J7WME6</accession>
<keyword evidence="1" id="KW-0812">Transmembrane</keyword>
<proteinExistence type="predicted"/>
<reference evidence="3" key="1">
    <citation type="submission" date="2021-04" db="EMBL/GenBank/DDBJ databases">
        <title>Genome based classification of Actinospica acidithermotolerans sp. nov., an actinobacterium isolated from an Indonesian hot spring.</title>
        <authorList>
            <person name="Kusuma A.B."/>
            <person name="Putra K.E."/>
            <person name="Nafisah S."/>
            <person name="Loh J."/>
            <person name="Nouioui I."/>
            <person name="Goodfellow M."/>
        </authorList>
    </citation>
    <scope>NUCLEOTIDE SEQUENCE</scope>
    <source>
        <strain evidence="3">DSM 45618</strain>
    </source>
</reference>
<comment type="caution">
    <text evidence="3">The sequence shown here is derived from an EMBL/GenBank/DDBJ whole genome shotgun (WGS) entry which is preliminary data.</text>
</comment>
<feature type="transmembrane region" description="Helical" evidence="1">
    <location>
        <begin position="77"/>
        <end position="95"/>
    </location>
</feature>
<keyword evidence="3" id="KW-0645">Protease</keyword>
<dbReference type="GO" id="GO:0004175">
    <property type="term" value="F:endopeptidase activity"/>
    <property type="evidence" value="ECO:0007669"/>
    <property type="project" value="UniProtKB-ARBA"/>
</dbReference>
<dbReference type="Pfam" id="PF02517">
    <property type="entry name" value="Rce1-like"/>
    <property type="match status" value="1"/>
</dbReference>
<keyword evidence="3" id="KW-0378">Hydrolase</keyword>
<evidence type="ECO:0000259" key="2">
    <source>
        <dbReference type="Pfam" id="PF02517"/>
    </source>
</evidence>
<protein>
    <submittedName>
        <fullName evidence="3">CPBP family intramembrane metalloprotease</fullName>
    </submittedName>
</protein>
<feature type="transmembrane region" description="Helical" evidence="1">
    <location>
        <begin position="373"/>
        <end position="396"/>
    </location>
</feature>
<dbReference type="InterPro" id="IPR003675">
    <property type="entry name" value="Rce1/LyrA-like_dom"/>
</dbReference>
<dbReference type="Proteomes" id="UP000677913">
    <property type="component" value="Unassembled WGS sequence"/>
</dbReference>
<dbReference type="RefSeq" id="WP_211469425.1">
    <property type="nucleotide sequence ID" value="NZ_JAGSXH010000068.1"/>
</dbReference>
<dbReference type="EMBL" id="JAGSXH010000068">
    <property type="protein sequence ID" value="MBS2965068.1"/>
    <property type="molecule type" value="Genomic_DNA"/>
</dbReference>
<evidence type="ECO:0000256" key="1">
    <source>
        <dbReference type="SAM" id="Phobius"/>
    </source>
</evidence>
<dbReference type="AlphaFoldDB" id="A0A8J7WME6"/>
<feature type="transmembrane region" description="Helical" evidence="1">
    <location>
        <begin position="327"/>
        <end position="345"/>
    </location>
</feature>
<dbReference type="GO" id="GO:0008237">
    <property type="term" value="F:metallopeptidase activity"/>
    <property type="evidence" value="ECO:0007669"/>
    <property type="project" value="UniProtKB-KW"/>
</dbReference>
<gene>
    <name evidence="3" type="ORF">KGA66_18570</name>
</gene>
<keyword evidence="1" id="KW-0472">Membrane</keyword>
<feature type="domain" description="CAAX prenyl protease 2/Lysostaphin resistance protein A-like" evidence="2">
    <location>
        <begin position="272"/>
        <end position="363"/>
    </location>
</feature>
<keyword evidence="1" id="KW-1133">Transmembrane helix</keyword>
<keyword evidence="3" id="KW-0482">Metalloprotease</keyword>
<name>A0A8J7WME6_9ACTN</name>
<feature type="transmembrane region" description="Helical" evidence="1">
    <location>
        <begin position="236"/>
        <end position="257"/>
    </location>
</feature>
<sequence length="416" mass="44108">MSDAAQPLPSSAGQDIASAPAPAAVPPVSLVAAPVAPPVPPATAPGFAPQSAVQPAESPTAAVPAISPLRAFAEVGVVYLVSFGLGVISAVGLLTNPTLASDQQIRSWVEAGSEMMQYIMQACTVIFGVAYFSLRRGLTLSSIFGHFAKPRPPAVYTPYAAYPAYAGADYPGAAYPGAANQAAQTQYPYPAQTQLYAPPYSAPAPSGYQSYAPYPQMGYVPSRPAERGRGWQFTRAFFLSMGGVLAFLLTVVIYVNVTGRTTGAPDQGNSLWMVPVGIVVALCAGFGEEVLITAMVVTALEQAGFARRAWVIYLVAVALRIPFHLYYGWASLAVVCFTVVNVWVYRRWRLLWPIVIAHAVYDALEFAGSLVPALAGLGLIALGLATFVMVIVIAGIELSDRSARRRFEQWRTAVGV</sequence>